<dbReference type="CDD" id="cd00023">
    <property type="entry name" value="BBI"/>
    <property type="match status" value="1"/>
</dbReference>
<evidence type="ECO:0000259" key="8">
    <source>
        <dbReference type="SMART" id="SM00269"/>
    </source>
</evidence>
<dbReference type="OrthoDB" id="1928998at2759"/>
<keyword evidence="4" id="KW-1015">Disulfide bond</keyword>
<keyword evidence="9" id="KW-1185">Reference proteome</keyword>
<dbReference type="Pfam" id="PF00228">
    <property type="entry name" value="Bowman-Birk_leg"/>
    <property type="match status" value="1"/>
</dbReference>
<evidence type="ECO:0000313" key="10">
    <source>
        <dbReference type="RefSeq" id="XP_029120760.1"/>
    </source>
</evidence>
<feature type="transmembrane region" description="Helical" evidence="7">
    <location>
        <begin position="31"/>
        <end position="50"/>
    </location>
</feature>
<dbReference type="GO" id="GO:0005576">
    <property type="term" value="C:extracellular region"/>
    <property type="evidence" value="ECO:0007669"/>
    <property type="project" value="InterPro"/>
</dbReference>
<dbReference type="PANTHER" id="PTHR33479">
    <property type="entry name" value="BOWMAN-BIRK TYPE BRAN TRYPSIN INHIBITOR"/>
    <property type="match status" value="1"/>
</dbReference>
<dbReference type="AlphaFoldDB" id="A0A8N4EXA0"/>
<evidence type="ECO:0000256" key="4">
    <source>
        <dbReference type="ARBA" id="ARBA00023157"/>
    </source>
</evidence>
<gene>
    <name evidence="10" type="primary">LOC114914224</name>
</gene>
<dbReference type="RefSeq" id="XP_029120760.1">
    <property type="nucleotide sequence ID" value="XM_029264927.1"/>
</dbReference>
<evidence type="ECO:0000256" key="7">
    <source>
        <dbReference type="SAM" id="Phobius"/>
    </source>
</evidence>
<keyword evidence="7" id="KW-0472">Membrane</keyword>
<keyword evidence="2 5" id="KW-0646">Protease inhibitor</keyword>
<protein>
    <submittedName>
        <fullName evidence="10">Bowman-Birk type proteinase inhibitor 2-like</fullName>
    </submittedName>
</protein>
<evidence type="ECO:0000256" key="3">
    <source>
        <dbReference type="ARBA" id="ARBA00022900"/>
    </source>
</evidence>
<dbReference type="Gene3D" id="2.10.69.10">
    <property type="entry name" value="Cysteine Protease (Bromelain) Inhibitor, subunit H"/>
    <property type="match status" value="1"/>
</dbReference>
<evidence type="ECO:0000313" key="9">
    <source>
        <dbReference type="Proteomes" id="UP000504607"/>
    </source>
</evidence>
<feature type="region of interest" description="Disordered" evidence="6">
    <location>
        <begin position="1"/>
        <end position="26"/>
    </location>
</feature>
<evidence type="ECO:0000256" key="6">
    <source>
        <dbReference type="SAM" id="MobiDB-lite"/>
    </source>
</evidence>
<feature type="domain" description="Bowman-Birk serine protease inhibitors family" evidence="8">
    <location>
        <begin position="75"/>
        <end position="132"/>
    </location>
</feature>
<accession>A0A8N4EXA0</accession>
<comment type="similarity">
    <text evidence="1 5">Belongs to the Bowman-Birk serine protease inhibitor family.</text>
</comment>
<evidence type="ECO:0000256" key="1">
    <source>
        <dbReference type="ARBA" id="ARBA00008506"/>
    </source>
</evidence>
<dbReference type="GO" id="GO:0004867">
    <property type="term" value="F:serine-type endopeptidase inhibitor activity"/>
    <property type="evidence" value="ECO:0007669"/>
    <property type="project" value="UniProtKB-KW"/>
</dbReference>
<sequence>MEAGDGLAETGGGVTGPGGCPRGSGKRSPSVSLAIIYMMAVYYFAILSFAQPHLNSQLPTNNGYEGGSSRKPWPCCNRCGGCTRSIPPECQCWDLTRACHPLCNECVRSPLSVEPPLYQCMDRIADYCKIPCKLPPRSYLR</sequence>
<dbReference type="Proteomes" id="UP000504607">
    <property type="component" value="Chromosome 5"/>
</dbReference>
<dbReference type="SMART" id="SM00269">
    <property type="entry name" value="BowB"/>
    <property type="match status" value="1"/>
</dbReference>
<proteinExistence type="inferred from homology"/>
<dbReference type="InterPro" id="IPR000877">
    <property type="entry name" value="Prot_inh_BBI"/>
</dbReference>
<keyword evidence="7" id="KW-0812">Transmembrane</keyword>
<dbReference type="SUPFAM" id="SSF57247">
    <property type="entry name" value="Bowman-Birk inhibitor, BBI"/>
    <property type="match status" value="1"/>
</dbReference>
<dbReference type="InterPro" id="IPR035995">
    <property type="entry name" value="Bowman-Birk_prot_inh"/>
</dbReference>
<evidence type="ECO:0000256" key="5">
    <source>
        <dbReference type="RuleBase" id="RU003856"/>
    </source>
</evidence>
<organism evidence="9 10">
    <name type="scientific">Elaeis guineensis var. tenera</name>
    <name type="common">Oil palm</name>
    <dbReference type="NCBI Taxonomy" id="51953"/>
    <lineage>
        <taxon>Eukaryota</taxon>
        <taxon>Viridiplantae</taxon>
        <taxon>Streptophyta</taxon>
        <taxon>Embryophyta</taxon>
        <taxon>Tracheophyta</taxon>
        <taxon>Spermatophyta</taxon>
        <taxon>Magnoliopsida</taxon>
        <taxon>Liliopsida</taxon>
        <taxon>Arecaceae</taxon>
        <taxon>Arecoideae</taxon>
        <taxon>Cocoseae</taxon>
        <taxon>Elaeidinae</taxon>
        <taxon>Elaeis</taxon>
    </lineage>
</organism>
<reference evidence="10" key="1">
    <citation type="submission" date="2025-08" db="UniProtKB">
        <authorList>
            <consortium name="RefSeq"/>
        </authorList>
    </citation>
    <scope>IDENTIFICATION</scope>
</reference>
<feature type="compositionally biased region" description="Gly residues" evidence="6">
    <location>
        <begin position="9"/>
        <end position="22"/>
    </location>
</feature>
<evidence type="ECO:0000256" key="2">
    <source>
        <dbReference type="ARBA" id="ARBA00022690"/>
    </source>
</evidence>
<keyword evidence="7" id="KW-1133">Transmembrane helix</keyword>
<name>A0A8N4EXA0_ELAGV</name>
<keyword evidence="3 5" id="KW-0722">Serine protease inhibitor</keyword>
<dbReference type="PANTHER" id="PTHR33479:SF6">
    <property type="entry name" value="BOWMAN-BIRK SERINE PROTEASE INHIBITOR FAMILY PROTEIN, EXPRESSED"/>
    <property type="match status" value="1"/>
</dbReference>